<reference evidence="1" key="2">
    <citation type="journal article" date="2015" name="Fish Shellfish Immunol.">
        <title>Early steps in the European eel (Anguilla anguilla)-Vibrio vulnificus interaction in the gills: Role of the RtxA13 toxin.</title>
        <authorList>
            <person name="Callol A."/>
            <person name="Pajuelo D."/>
            <person name="Ebbesson L."/>
            <person name="Teles M."/>
            <person name="MacKenzie S."/>
            <person name="Amaro C."/>
        </authorList>
    </citation>
    <scope>NUCLEOTIDE SEQUENCE</scope>
</reference>
<dbReference type="EMBL" id="GBXM01084099">
    <property type="protein sequence ID" value="JAH24478.1"/>
    <property type="molecule type" value="Transcribed_RNA"/>
</dbReference>
<reference evidence="1" key="1">
    <citation type="submission" date="2014-11" db="EMBL/GenBank/DDBJ databases">
        <authorList>
            <person name="Amaro Gonzalez C."/>
        </authorList>
    </citation>
    <scope>NUCLEOTIDE SEQUENCE</scope>
</reference>
<accession>A0A0E9R809</accession>
<protein>
    <submittedName>
        <fullName evidence="1">Uncharacterized protein</fullName>
    </submittedName>
</protein>
<sequence length="14" mass="1702">MITSSKVGYIRNWF</sequence>
<evidence type="ECO:0000313" key="1">
    <source>
        <dbReference type="EMBL" id="JAH24478.1"/>
    </source>
</evidence>
<name>A0A0E9R809_ANGAN</name>
<proteinExistence type="predicted"/>
<organism evidence="1">
    <name type="scientific">Anguilla anguilla</name>
    <name type="common">European freshwater eel</name>
    <name type="synonym">Muraena anguilla</name>
    <dbReference type="NCBI Taxonomy" id="7936"/>
    <lineage>
        <taxon>Eukaryota</taxon>
        <taxon>Metazoa</taxon>
        <taxon>Chordata</taxon>
        <taxon>Craniata</taxon>
        <taxon>Vertebrata</taxon>
        <taxon>Euteleostomi</taxon>
        <taxon>Actinopterygii</taxon>
        <taxon>Neopterygii</taxon>
        <taxon>Teleostei</taxon>
        <taxon>Anguilliformes</taxon>
        <taxon>Anguillidae</taxon>
        <taxon>Anguilla</taxon>
    </lineage>
</organism>